<dbReference type="PROSITE" id="PS51740">
    <property type="entry name" value="SPOVT_ABRB"/>
    <property type="match status" value="1"/>
</dbReference>
<dbReference type="EMBL" id="JAEQMG010000188">
    <property type="protein sequence ID" value="MBK6090231.1"/>
    <property type="molecule type" value="Genomic_DNA"/>
</dbReference>
<evidence type="ECO:0000313" key="3">
    <source>
        <dbReference type="EMBL" id="MBK6090231.1"/>
    </source>
</evidence>
<gene>
    <name evidence="3" type="ORF">JKK62_16540</name>
</gene>
<dbReference type="Proteomes" id="UP000633365">
    <property type="component" value="Unassembled WGS sequence"/>
</dbReference>
<dbReference type="SUPFAM" id="SSF89447">
    <property type="entry name" value="AbrB/MazE/MraZ-like"/>
    <property type="match status" value="1"/>
</dbReference>
<organism evidence="3 4">
    <name type="scientific">Ruminococcus difficilis</name>
    <dbReference type="NCBI Taxonomy" id="2763069"/>
    <lineage>
        <taxon>Bacteria</taxon>
        <taxon>Bacillati</taxon>
        <taxon>Bacillota</taxon>
        <taxon>Clostridia</taxon>
        <taxon>Eubacteriales</taxon>
        <taxon>Oscillospiraceae</taxon>
        <taxon>Ruminococcus</taxon>
    </lineage>
</organism>
<protein>
    <submittedName>
        <fullName evidence="3">AbrB/MazE/SpoVT family DNA-binding domain-containing protein</fullName>
    </submittedName>
</protein>
<reference evidence="3" key="1">
    <citation type="submission" date="2021-01" db="EMBL/GenBank/DDBJ databases">
        <title>Genome public.</title>
        <authorList>
            <person name="Liu C."/>
            <person name="Sun Q."/>
        </authorList>
    </citation>
    <scope>NUCLEOTIDE SEQUENCE</scope>
    <source>
        <strain evidence="3">M6</strain>
    </source>
</reference>
<dbReference type="PANTHER" id="PTHR34860:SF6">
    <property type="entry name" value="REPRESSOR-LIKE PROTEIN SSO7C3"/>
    <property type="match status" value="1"/>
</dbReference>
<dbReference type="RefSeq" id="WP_201428901.1">
    <property type="nucleotide sequence ID" value="NZ_JAEQMG010000188.1"/>
</dbReference>
<keyword evidence="4" id="KW-1185">Reference proteome</keyword>
<dbReference type="GO" id="GO:0003677">
    <property type="term" value="F:DNA binding"/>
    <property type="evidence" value="ECO:0007669"/>
    <property type="project" value="UniProtKB-UniRule"/>
</dbReference>
<evidence type="ECO:0000259" key="2">
    <source>
        <dbReference type="PROSITE" id="PS51740"/>
    </source>
</evidence>
<sequence length="80" mass="9067">MIFTNFREIDKLGRIVISKDIRKHLGIEPGDVLQINTEGESIIIKKAEKKCIFCNGEDDLREFEGKTVCAGCLERLRALS</sequence>
<evidence type="ECO:0000256" key="1">
    <source>
        <dbReference type="PROSITE-ProRule" id="PRU01076"/>
    </source>
</evidence>
<name>A0A934WUN5_9FIRM</name>
<keyword evidence="1 3" id="KW-0238">DNA-binding</keyword>
<dbReference type="SMART" id="SM00966">
    <property type="entry name" value="SpoVT_AbrB"/>
    <property type="match status" value="1"/>
</dbReference>
<proteinExistence type="predicted"/>
<dbReference type="PANTHER" id="PTHR34860">
    <property type="entry name" value="REPRESSOR-LIKE PROTEIN SSO7C3"/>
    <property type="match status" value="1"/>
</dbReference>
<feature type="domain" description="SpoVT-AbrB" evidence="2">
    <location>
        <begin position="4"/>
        <end position="49"/>
    </location>
</feature>
<evidence type="ECO:0000313" key="4">
    <source>
        <dbReference type="Proteomes" id="UP000633365"/>
    </source>
</evidence>
<dbReference type="NCBIfam" id="TIGR01439">
    <property type="entry name" value="lp_hng_hel_AbrB"/>
    <property type="match status" value="1"/>
</dbReference>
<dbReference type="InterPro" id="IPR052975">
    <property type="entry name" value="Repressor-like_regulatory"/>
</dbReference>
<dbReference type="InterPro" id="IPR037914">
    <property type="entry name" value="SpoVT-AbrB_sf"/>
</dbReference>
<dbReference type="Pfam" id="PF04014">
    <property type="entry name" value="MazE_antitoxin"/>
    <property type="match status" value="1"/>
</dbReference>
<dbReference type="AlphaFoldDB" id="A0A934WUN5"/>
<comment type="caution">
    <text evidence="3">The sequence shown here is derived from an EMBL/GenBank/DDBJ whole genome shotgun (WGS) entry which is preliminary data.</text>
</comment>
<accession>A0A934WUN5</accession>
<dbReference type="Gene3D" id="2.10.260.10">
    <property type="match status" value="1"/>
</dbReference>
<dbReference type="InterPro" id="IPR007159">
    <property type="entry name" value="SpoVT-AbrB_dom"/>
</dbReference>